<evidence type="ECO:0000259" key="5">
    <source>
        <dbReference type="PROSITE" id="PS50932"/>
    </source>
</evidence>
<dbReference type="CDD" id="cd01392">
    <property type="entry name" value="HTH_LacI"/>
    <property type="match status" value="1"/>
</dbReference>
<dbReference type="PRINTS" id="PR00036">
    <property type="entry name" value="HTHLACI"/>
</dbReference>
<name>A0ABP7NTS9_9GAMM</name>
<evidence type="ECO:0000256" key="3">
    <source>
        <dbReference type="ARBA" id="ARBA00023125"/>
    </source>
</evidence>
<dbReference type="Pfam" id="PF00532">
    <property type="entry name" value="Peripla_BP_1"/>
    <property type="match status" value="1"/>
</dbReference>
<dbReference type="PANTHER" id="PTHR30146">
    <property type="entry name" value="LACI-RELATED TRANSCRIPTIONAL REPRESSOR"/>
    <property type="match status" value="1"/>
</dbReference>
<dbReference type="RefSeq" id="WP_344803981.1">
    <property type="nucleotide sequence ID" value="NZ_BAABBO010000002.1"/>
</dbReference>
<evidence type="ECO:0000256" key="2">
    <source>
        <dbReference type="ARBA" id="ARBA00023015"/>
    </source>
</evidence>
<dbReference type="InterPro" id="IPR000843">
    <property type="entry name" value="HTH_LacI"/>
</dbReference>
<dbReference type="EMBL" id="BAABBO010000002">
    <property type="protein sequence ID" value="GAA3953185.1"/>
    <property type="molecule type" value="Genomic_DNA"/>
</dbReference>
<dbReference type="PANTHER" id="PTHR30146:SF45">
    <property type="entry name" value="CATABOLITE REPRESSOR_ACTIVATOR"/>
    <property type="match status" value="1"/>
</dbReference>
<dbReference type="Proteomes" id="UP001501337">
    <property type="component" value="Unassembled WGS sequence"/>
</dbReference>
<reference evidence="7" key="1">
    <citation type="journal article" date="2019" name="Int. J. Syst. Evol. Microbiol.">
        <title>The Global Catalogue of Microorganisms (GCM) 10K type strain sequencing project: providing services to taxonomists for standard genome sequencing and annotation.</title>
        <authorList>
            <consortium name="The Broad Institute Genomics Platform"/>
            <consortium name="The Broad Institute Genome Sequencing Center for Infectious Disease"/>
            <person name="Wu L."/>
            <person name="Ma J."/>
        </authorList>
    </citation>
    <scope>NUCLEOTIDE SEQUENCE [LARGE SCALE GENOMIC DNA]</scope>
    <source>
        <strain evidence="7">JCM 17555</strain>
    </source>
</reference>
<dbReference type="PROSITE" id="PS50932">
    <property type="entry name" value="HTH_LACI_2"/>
    <property type="match status" value="1"/>
</dbReference>
<keyword evidence="7" id="KW-1185">Reference proteome</keyword>
<dbReference type="SUPFAM" id="SSF47413">
    <property type="entry name" value="lambda repressor-like DNA-binding domains"/>
    <property type="match status" value="1"/>
</dbReference>
<evidence type="ECO:0000313" key="7">
    <source>
        <dbReference type="Proteomes" id="UP001501337"/>
    </source>
</evidence>
<proteinExistence type="predicted"/>
<keyword evidence="3" id="KW-0238">DNA-binding</keyword>
<evidence type="ECO:0000313" key="6">
    <source>
        <dbReference type="EMBL" id="GAA3953185.1"/>
    </source>
</evidence>
<dbReference type="Gene3D" id="1.10.260.40">
    <property type="entry name" value="lambda repressor-like DNA-binding domains"/>
    <property type="match status" value="1"/>
</dbReference>
<dbReference type="SUPFAM" id="SSF53822">
    <property type="entry name" value="Periplasmic binding protein-like I"/>
    <property type="match status" value="1"/>
</dbReference>
<keyword evidence="4" id="KW-0804">Transcription</keyword>
<organism evidence="6 7">
    <name type="scientific">Allohahella marinimesophila</name>
    <dbReference type="NCBI Taxonomy" id="1054972"/>
    <lineage>
        <taxon>Bacteria</taxon>
        <taxon>Pseudomonadati</taxon>
        <taxon>Pseudomonadota</taxon>
        <taxon>Gammaproteobacteria</taxon>
        <taxon>Oceanospirillales</taxon>
        <taxon>Hahellaceae</taxon>
        <taxon>Allohahella</taxon>
    </lineage>
</organism>
<dbReference type="Pfam" id="PF00356">
    <property type="entry name" value="LacI"/>
    <property type="match status" value="1"/>
</dbReference>
<evidence type="ECO:0000256" key="4">
    <source>
        <dbReference type="ARBA" id="ARBA00023163"/>
    </source>
</evidence>
<keyword evidence="2" id="KW-0805">Transcription regulation</keyword>
<dbReference type="Gene3D" id="3.40.50.2300">
    <property type="match status" value="2"/>
</dbReference>
<dbReference type="SMART" id="SM00354">
    <property type="entry name" value="HTH_LACI"/>
    <property type="match status" value="1"/>
</dbReference>
<sequence length="344" mass="37870">MKLEDIARLAGVSKATVSSVLNGKAEKYRISVDTQLKVREVALKHGYQANHSAAALRRGSSRSIGFIIPDFENRSYLRIAKCLERLARAQGYQLIIASSDDDADTELAAARMMVSRGIDALLVSSCTIDPEDTYAVIQRKGTPVIALDRPLNDSFYSVTSDDRQGALELVRSMELDSHPIRAKALVLIGAMPEMKISQLREQGFRAAVADIPQLTEHCFYGTHFDMASGKAALESARSELGRTPDAIVTTSFSLLEGVMEGLRSEMQAAWSKSVSPVRLATFGNSRLLDFLPFPVNSLTQQHEAIAEAAWQLAQRAIDDDSTPENVMIDRVLQNRWRTWATAAL</sequence>
<accession>A0ABP7NTS9</accession>
<comment type="caution">
    <text evidence="6">The sequence shown here is derived from an EMBL/GenBank/DDBJ whole genome shotgun (WGS) entry which is preliminary data.</text>
</comment>
<dbReference type="InterPro" id="IPR028082">
    <property type="entry name" value="Peripla_BP_I"/>
</dbReference>
<dbReference type="InterPro" id="IPR001761">
    <property type="entry name" value="Peripla_BP/Lac1_sug-bd_dom"/>
</dbReference>
<dbReference type="InterPro" id="IPR010982">
    <property type="entry name" value="Lambda_DNA-bd_dom_sf"/>
</dbReference>
<feature type="domain" description="HTH lacI-type" evidence="5">
    <location>
        <begin position="1"/>
        <end position="58"/>
    </location>
</feature>
<dbReference type="PROSITE" id="PS00356">
    <property type="entry name" value="HTH_LACI_1"/>
    <property type="match status" value="1"/>
</dbReference>
<evidence type="ECO:0000256" key="1">
    <source>
        <dbReference type="ARBA" id="ARBA00022491"/>
    </source>
</evidence>
<protein>
    <submittedName>
        <fullName evidence="6">Catabolite repressor/activator</fullName>
    </submittedName>
</protein>
<gene>
    <name evidence="6" type="primary">cra</name>
    <name evidence="6" type="ORF">GCM10022278_10140</name>
</gene>
<keyword evidence="1" id="KW-0678">Repressor</keyword>